<dbReference type="Gene3D" id="3.40.395.10">
    <property type="entry name" value="Adenoviral Proteinase, Chain A"/>
    <property type="match status" value="1"/>
</dbReference>
<dbReference type="Pfam" id="PF02902">
    <property type="entry name" value="Peptidase_C48"/>
    <property type="match status" value="1"/>
</dbReference>
<keyword evidence="4" id="KW-0812">Transmembrane</keyword>
<evidence type="ECO:0000313" key="6">
    <source>
        <dbReference type="EMBL" id="DAZ92760.1"/>
    </source>
</evidence>
<name>A0AAV2YEV2_9STRA</name>
<dbReference type="Proteomes" id="UP001146120">
    <property type="component" value="Unassembled WGS sequence"/>
</dbReference>
<feature type="transmembrane region" description="Helical" evidence="4">
    <location>
        <begin position="20"/>
        <end position="41"/>
    </location>
</feature>
<dbReference type="SUPFAM" id="SSF54001">
    <property type="entry name" value="Cysteine proteinases"/>
    <property type="match status" value="1"/>
</dbReference>
<protein>
    <recommendedName>
        <fullName evidence="5">Ubiquitin-like protease family profile domain-containing protein</fullName>
    </recommendedName>
</protein>
<dbReference type="EMBL" id="DAKRPA010000387">
    <property type="protein sequence ID" value="DAZ92760.1"/>
    <property type="molecule type" value="Genomic_DNA"/>
</dbReference>
<keyword evidence="7" id="KW-1185">Reference proteome</keyword>
<evidence type="ECO:0000256" key="3">
    <source>
        <dbReference type="ARBA" id="ARBA00022801"/>
    </source>
</evidence>
<dbReference type="InterPro" id="IPR038765">
    <property type="entry name" value="Papain-like_cys_pep_sf"/>
</dbReference>
<keyword evidence="3" id="KW-0378">Hydrolase</keyword>
<evidence type="ECO:0000259" key="5">
    <source>
        <dbReference type="PROSITE" id="PS50600"/>
    </source>
</evidence>
<feature type="domain" description="Ubiquitin-like protease family profile" evidence="5">
    <location>
        <begin position="199"/>
        <end position="349"/>
    </location>
</feature>
<reference evidence="6" key="2">
    <citation type="journal article" date="2023" name="Microbiol Resour">
        <title>Decontamination and Annotation of the Draft Genome Sequence of the Oomycete Lagenidium giganteum ARSEF 373.</title>
        <authorList>
            <person name="Morgan W.R."/>
            <person name="Tartar A."/>
        </authorList>
    </citation>
    <scope>NUCLEOTIDE SEQUENCE</scope>
    <source>
        <strain evidence="6">ARSEF 373</strain>
    </source>
</reference>
<evidence type="ECO:0000256" key="4">
    <source>
        <dbReference type="SAM" id="Phobius"/>
    </source>
</evidence>
<organism evidence="6 7">
    <name type="scientific">Lagenidium giganteum</name>
    <dbReference type="NCBI Taxonomy" id="4803"/>
    <lineage>
        <taxon>Eukaryota</taxon>
        <taxon>Sar</taxon>
        <taxon>Stramenopiles</taxon>
        <taxon>Oomycota</taxon>
        <taxon>Peronosporomycetes</taxon>
        <taxon>Pythiales</taxon>
        <taxon>Pythiaceae</taxon>
    </lineage>
</organism>
<keyword evidence="4" id="KW-1133">Transmembrane helix</keyword>
<evidence type="ECO:0000256" key="1">
    <source>
        <dbReference type="ARBA" id="ARBA00005234"/>
    </source>
</evidence>
<keyword evidence="4" id="KW-0472">Membrane</keyword>
<dbReference type="PROSITE" id="PS50600">
    <property type="entry name" value="ULP_PROTEASE"/>
    <property type="match status" value="1"/>
</dbReference>
<dbReference type="InterPro" id="IPR003653">
    <property type="entry name" value="Peptidase_C48_C"/>
</dbReference>
<comment type="similarity">
    <text evidence="1">Belongs to the peptidase C48 family.</text>
</comment>
<dbReference type="GO" id="GO:0008234">
    <property type="term" value="F:cysteine-type peptidase activity"/>
    <property type="evidence" value="ECO:0007669"/>
    <property type="project" value="InterPro"/>
</dbReference>
<evidence type="ECO:0000256" key="2">
    <source>
        <dbReference type="ARBA" id="ARBA00022670"/>
    </source>
</evidence>
<comment type="caution">
    <text evidence="6">The sequence shown here is derived from an EMBL/GenBank/DDBJ whole genome shotgun (WGS) entry which is preliminary data.</text>
</comment>
<accession>A0AAV2YEV2</accession>
<proteinExistence type="inferred from homology"/>
<keyword evidence="2" id="KW-0645">Protease</keyword>
<dbReference type="GO" id="GO:0006508">
    <property type="term" value="P:proteolysis"/>
    <property type="evidence" value="ECO:0007669"/>
    <property type="project" value="UniProtKB-KW"/>
</dbReference>
<sequence length="383" mass="44226">MKSRKKASKNECGWFCDEILTFVVCYGLLWFVVVCFVMNSLCHVVKMRVELDEATFGMLISRVVYAHNESEYMMAKQVLMDKVREASGKCDPRRYVFSKEFSEVCVKHVTKLKEHEGKQAHDEVEAVVEVASVGYVEAAAFAVMIMVHDKRKCIVGVQEALRWIRATEGAVCCDANMVDKMTHRLQKISLFQMVPVHGQLLAPSELLAFRESRWLNDVCIYGMLRKFQSLHRDVYVINPNVLATKDHAEIRRGIVQSCHRLSGTTIVPVNIGSVHWAVVVIDWSGHVIRFFDPTQDRRVYDELKQLVKDHFATFMAPRFPDYTQITDEVLKQQDVFNCGIFVIRYVEAYLQKLEFEHISRADCQLLRLRYLSMLLEDCGKHSV</sequence>
<evidence type="ECO:0000313" key="7">
    <source>
        <dbReference type="Proteomes" id="UP001146120"/>
    </source>
</evidence>
<dbReference type="AlphaFoldDB" id="A0AAV2YEV2"/>
<reference evidence="6" key="1">
    <citation type="submission" date="2022-11" db="EMBL/GenBank/DDBJ databases">
        <authorList>
            <person name="Morgan W.R."/>
            <person name="Tartar A."/>
        </authorList>
    </citation>
    <scope>NUCLEOTIDE SEQUENCE</scope>
    <source>
        <strain evidence="6">ARSEF 373</strain>
    </source>
</reference>
<gene>
    <name evidence="6" type="ORF">N0F65_007955</name>
</gene>